<gene>
    <name evidence="3" type="ORF">fugu_001596</name>
</gene>
<evidence type="ECO:0000259" key="2">
    <source>
        <dbReference type="PROSITE" id="PS51840"/>
    </source>
</evidence>
<comment type="caution">
    <text evidence="3">The sequence shown here is derived from an EMBL/GenBank/DDBJ whole genome shotgun (WGS) entry which is preliminary data.</text>
</comment>
<feature type="domain" description="C2 NT-type" evidence="2">
    <location>
        <begin position="8"/>
        <end position="163"/>
    </location>
</feature>
<accession>A0A4Z2BQ74</accession>
<dbReference type="AlphaFoldDB" id="A0A4Z2BQ74"/>
<name>A0A4Z2BQ74_9TELE</name>
<dbReference type="InterPro" id="IPR050540">
    <property type="entry name" value="F-actin_Monoox_Mical"/>
</dbReference>
<evidence type="ECO:0000313" key="3">
    <source>
        <dbReference type="EMBL" id="TNM93420.1"/>
    </source>
</evidence>
<dbReference type="PANTHER" id="PTHR23167">
    <property type="entry name" value="CALPONIN HOMOLOGY DOMAIN-CONTAINING PROTEIN DDB_G0272472-RELATED"/>
    <property type="match status" value="1"/>
</dbReference>
<dbReference type="PANTHER" id="PTHR23167:SF91">
    <property type="entry name" value="EH DOMAIN-BINDING PROTEIN 1-LIKE PROTEIN 1"/>
    <property type="match status" value="1"/>
</dbReference>
<evidence type="ECO:0000313" key="4">
    <source>
        <dbReference type="Proteomes" id="UP000516260"/>
    </source>
</evidence>
<evidence type="ECO:0000256" key="1">
    <source>
        <dbReference type="SAM" id="MobiDB-lite"/>
    </source>
</evidence>
<feature type="region of interest" description="Disordered" evidence="1">
    <location>
        <begin position="134"/>
        <end position="178"/>
    </location>
</feature>
<proteinExistence type="predicted"/>
<organism evidence="3 4">
    <name type="scientific">Takifugu bimaculatus</name>
    <dbReference type="NCBI Taxonomy" id="433685"/>
    <lineage>
        <taxon>Eukaryota</taxon>
        <taxon>Metazoa</taxon>
        <taxon>Chordata</taxon>
        <taxon>Craniata</taxon>
        <taxon>Vertebrata</taxon>
        <taxon>Euteleostomi</taxon>
        <taxon>Actinopterygii</taxon>
        <taxon>Neopterygii</taxon>
        <taxon>Teleostei</taxon>
        <taxon>Neoteleostei</taxon>
        <taxon>Acanthomorphata</taxon>
        <taxon>Eupercaria</taxon>
        <taxon>Tetraodontiformes</taxon>
        <taxon>Tetradontoidea</taxon>
        <taxon>Tetraodontidae</taxon>
        <taxon>Takifugu</taxon>
    </lineage>
</organism>
<keyword evidence="4" id="KW-1185">Reference proteome</keyword>
<protein>
    <recommendedName>
        <fullName evidence="2">C2 NT-type domain-containing protein</fullName>
    </recommendedName>
</protein>
<dbReference type="InterPro" id="IPR019448">
    <property type="entry name" value="NT-C2"/>
</dbReference>
<dbReference type="EMBL" id="SWLE01000012">
    <property type="protein sequence ID" value="TNM93420.1"/>
    <property type="molecule type" value="Genomic_DNA"/>
</dbReference>
<reference evidence="3 4" key="1">
    <citation type="submission" date="2019-04" db="EMBL/GenBank/DDBJ databases">
        <title>The sequence and de novo assembly of Takifugu bimaculatus genome using PacBio and Hi-C technologies.</title>
        <authorList>
            <person name="Xu P."/>
            <person name="Liu B."/>
            <person name="Zhou Z."/>
        </authorList>
    </citation>
    <scope>NUCLEOTIDE SEQUENCE [LARGE SCALE GENOMIC DNA]</scope>
    <source>
        <strain evidence="3">TB-2018</strain>
        <tissue evidence="3">Muscle</tissue>
    </source>
</reference>
<dbReference type="Proteomes" id="UP000516260">
    <property type="component" value="Chromosome 2"/>
</dbReference>
<dbReference type="PROSITE" id="PS51840">
    <property type="entry name" value="C2_NT"/>
    <property type="match status" value="1"/>
</dbReference>
<dbReference type="Pfam" id="PF10358">
    <property type="entry name" value="NT-C2"/>
    <property type="match status" value="1"/>
</dbReference>
<sequence length="178" mass="20211">MTSVWKRLQRVGKRASKFQFVSSFQELTIECTNKWQPDKVRVVWIRRNRRHSTKLHSWHPGIQNPYRGTVIWQLPETLDIAVTLFKEPTAEEFEDKDWTFLIENETKGRTKALASARVNMKQFASATPAQFDISAEAETGVREGAGSQSQTPPVLRLPEGGQGHVSPPVRSGTSLHSR</sequence>